<keyword evidence="1" id="KW-0812">Transmembrane</keyword>
<evidence type="ECO:0000313" key="2">
    <source>
        <dbReference type="EMBL" id="CAA9386871.1"/>
    </source>
</evidence>
<proteinExistence type="predicted"/>
<dbReference type="EMBL" id="CADCUK010000165">
    <property type="protein sequence ID" value="CAA9386871.1"/>
    <property type="molecule type" value="Genomic_DNA"/>
</dbReference>
<keyword evidence="1" id="KW-1133">Transmembrane helix</keyword>
<accession>A0A6J4NJK0</accession>
<evidence type="ECO:0000256" key="1">
    <source>
        <dbReference type="SAM" id="Phobius"/>
    </source>
</evidence>
<feature type="transmembrane region" description="Helical" evidence="1">
    <location>
        <begin position="55"/>
        <end position="74"/>
    </location>
</feature>
<keyword evidence="1" id="KW-0472">Membrane</keyword>
<dbReference type="InterPro" id="IPR021449">
    <property type="entry name" value="DUF3099"/>
</dbReference>
<evidence type="ECO:0008006" key="3">
    <source>
        <dbReference type="Google" id="ProtNLM"/>
    </source>
</evidence>
<gene>
    <name evidence="2" type="ORF">AVDCRST_MAG47-2565</name>
</gene>
<dbReference type="AlphaFoldDB" id="A0A6J4NJK0"/>
<name>A0A6J4NJK0_9ACTN</name>
<protein>
    <recommendedName>
        <fullName evidence="3">DUF3099 domain-containing protein</fullName>
    </recommendedName>
</protein>
<reference evidence="2" key="1">
    <citation type="submission" date="2020-02" db="EMBL/GenBank/DDBJ databases">
        <authorList>
            <person name="Meier V. D."/>
        </authorList>
    </citation>
    <scope>NUCLEOTIDE SEQUENCE</scope>
    <source>
        <strain evidence="2">AVDCRST_MAG47</strain>
    </source>
</reference>
<dbReference type="Pfam" id="PF11298">
    <property type="entry name" value="DUF3099"/>
    <property type="match status" value="1"/>
</dbReference>
<organism evidence="2">
    <name type="scientific">uncultured Nocardioidaceae bacterium</name>
    <dbReference type="NCBI Taxonomy" id="253824"/>
    <lineage>
        <taxon>Bacteria</taxon>
        <taxon>Bacillati</taxon>
        <taxon>Actinomycetota</taxon>
        <taxon>Actinomycetes</taxon>
        <taxon>Propionibacteriales</taxon>
        <taxon>Nocardioidaceae</taxon>
        <taxon>environmental samples</taxon>
    </lineage>
</organism>
<feature type="transmembrane region" description="Helical" evidence="1">
    <location>
        <begin position="27"/>
        <end position="49"/>
    </location>
</feature>
<sequence>MAQRRAAARVTDVPPGLSERLRTRQRWYFAIMGTCILLIVLAWNVVRYFSTDLAIAMSLIAAPLPPVAVLVANWRQDHF</sequence>